<dbReference type="AlphaFoldDB" id="A0A7H2BLX5"/>
<keyword evidence="2" id="KW-1185">Reference proteome</keyword>
<evidence type="ECO:0000313" key="2">
    <source>
        <dbReference type="Proteomes" id="UP000516421"/>
    </source>
</evidence>
<reference evidence="1 2" key="1">
    <citation type="submission" date="2020-09" db="EMBL/GenBank/DDBJ databases">
        <title>Investigation of environmental microbe.</title>
        <authorList>
            <person name="Ou Y."/>
            <person name="Kang Q."/>
        </authorList>
    </citation>
    <scope>NUCLEOTIDE SEQUENCE [LARGE SCALE GENOMIC DNA]</scope>
    <source>
        <strain evidence="1 2">KJZ-9</strain>
    </source>
</reference>
<sequence length="292" mass="30984">MVKAIRVATLSGAGLDLSFSNVEDESASYQAYLTDLAGFYGGVGVKDDGSQRTLGHGFFAVPSLRTGRELTLSGTLVFDTEQNRLLADRFLSGVLWDGEFGTLTVTTDDLTLTSTVKLGGEIKHSYLGMTALEVQIPLTAPDPFLYAPARVAQVFPAGFGQGLVYPLFTTKRNQDGVPVLDWGKSAPIASALPNEGNADAFPVITVRGDFPAGFSLTWNGRSITYPSTVAASTPVVVDSKTGSVLVGGMDQTYKLTSRDWFTVPAGSSFQPRITALAPSNGWADVSLSSTYM</sequence>
<organism evidence="1 2">
    <name type="scientific">Rothia amarae</name>
    <dbReference type="NCBI Taxonomy" id="169480"/>
    <lineage>
        <taxon>Bacteria</taxon>
        <taxon>Bacillati</taxon>
        <taxon>Actinomycetota</taxon>
        <taxon>Actinomycetes</taxon>
        <taxon>Micrococcales</taxon>
        <taxon>Micrococcaceae</taxon>
        <taxon>Rothia</taxon>
    </lineage>
</organism>
<evidence type="ECO:0008006" key="3">
    <source>
        <dbReference type="Google" id="ProtNLM"/>
    </source>
</evidence>
<gene>
    <name evidence="1" type="ORF">IDM48_04515</name>
</gene>
<dbReference type="EMBL" id="CP061538">
    <property type="protein sequence ID" value="QNV40671.1"/>
    <property type="molecule type" value="Genomic_DNA"/>
</dbReference>
<protein>
    <recommendedName>
        <fullName evidence="3">Phage tail family protein</fullName>
    </recommendedName>
</protein>
<name>A0A7H2BLX5_9MICC</name>
<proteinExistence type="predicted"/>
<accession>A0A7H2BLX5</accession>
<dbReference type="KEGG" id="rama:IDM48_04515"/>
<dbReference type="RefSeq" id="WP_145176221.1">
    <property type="nucleotide sequence ID" value="NZ_CP061538.1"/>
</dbReference>
<dbReference type="Proteomes" id="UP000516421">
    <property type="component" value="Chromosome"/>
</dbReference>
<evidence type="ECO:0000313" key="1">
    <source>
        <dbReference type="EMBL" id="QNV40671.1"/>
    </source>
</evidence>